<evidence type="ECO:0000256" key="13">
    <source>
        <dbReference type="ARBA" id="ARBA00023237"/>
    </source>
</evidence>
<organism evidence="18 19">
    <name type="scientific">Herbaspirillum frisingense</name>
    <dbReference type="NCBI Taxonomy" id="92645"/>
    <lineage>
        <taxon>Bacteria</taxon>
        <taxon>Pseudomonadati</taxon>
        <taxon>Pseudomonadota</taxon>
        <taxon>Betaproteobacteria</taxon>
        <taxon>Burkholderiales</taxon>
        <taxon>Oxalobacteraceae</taxon>
        <taxon>Herbaspirillum</taxon>
    </lineage>
</organism>
<feature type="chain" id="PRO_5030982093" evidence="16">
    <location>
        <begin position="28"/>
        <end position="798"/>
    </location>
</feature>
<accession>A0A7V8FY46</accession>
<evidence type="ECO:0000256" key="3">
    <source>
        <dbReference type="ARBA" id="ARBA00022448"/>
    </source>
</evidence>
<dbReference type="Pfam" id="PF07660">
    <property type="entry name" value="STN"/>
    <property type="match status" value="1"/>
</dbReference>
<evidence type="ECO:0000256" key="4">
    <source>
        <dbReference type="ARBA" id="ARBA00022452"/>
    </source>
</evidence>
<comment type="similarity">
    <text evidence="2 14 15">Belongs to the TonB-dependent receptor family.</text>
</comment>
<keyword evidence="3 14" id="KW-0813">Transport</keyword>
<evidence type="ECO:0000256" key="1">
    <source>
        <dbReference type="ARBA" id="ARBA00004571"/>
    </source>
</evidence>
<dbReference type="AlphaFoldDB" id="A0A7V8FY46"/>
<evidence type="ECO:0000256" key="10">
    <source>
        <dbReference type="ARBA" id="ARBA00023077"/>
    </source>
</evidence>
<keyword evidence="10 15" id="KW-0798">TonB box</keyword>
<dbReference type="InterPro" id="IPR039426">
    <property type="entry name" value="TonB-dep_rcpt-like"/>
</dbReference>
<dbReference type="GO" id="GO:0015344">
    <property type="term" value="F:siderophore uptake transmembrane transporter activity"/>
    <property type="evidence" value="ECO:0007669"/>
    <property type="project" value="TreeGrafter"/>
</dbReference>
<evidence type="ECO:0000256" key="12">
    <source>
        <dbReference type="ARBA" id="ARBA00023170"/>
    </source>
</evidence>
<keyword evidence="6 14" id="KW-0812">Transmembrane</keyword>
<dbReference type="EMBL" id="WNDX01000032">
    <property type="protein sequence ID" value="KAF1045321.1"/>
    <property type="molecule type" value="Genomic_DNA"/>
</dbReference>
<dbReference type="NCBIfam" id="TIGR01783">
    <property type="entry name" value="TonB-siderophor"/>
    <property type="match status" value="1"/>
</dbReference>
<dbReference type="Proteomes" id="UP000462435">
    <property type="component" value="Unassembled WGS sequence"/>
</dbReference>
<keyword evidence="4 14" id="KW-1134">Transmembrane beta strand</keyword>
<evidence type="ECO:0000256" key="8">
    <source>
        <dbReference type="ARBA" id="ARBA00023004"/>
    </source>
</evidence>
<dbReference type="InterPro" id="IPR037066">
    <property type="entry name" value="Plug_dom_sf"/>
</dbReference>
<gene>
    <name evidence="18" type="primary">fptA_1</name>
    <name evidence="18" type="ORF">GAK35_01419</name>
</gene>
<dbReference type="Pfam" id="PF07715">
    <property type="entry name" value="Plug"/>
    <property type="match status" value="1"/>
</dbReference>
<dbReference type="GO" id="GO:0009279">
    <property type="term" value="C:cell outer membrane"/>
    <property type="evidence" value="ECO:0007669"/>
    <property type="project" value="UniProtKB-SubCell"/>
</dbReference>
<comment type="caution">
    <text evidence="18">The sequence shown here is derived from an EMBL/GenBank/DDBJ whole genome shotgun (WGS) entry which is preliminary data.</text>
</comment>
<keyword evidence="11 14" id="KW-0472">Membrane</keyword>
<dbReference type="InterPro" id="IPR011662">
    <property type="entry name" value="Secretin/TonB_short_N"/>
</dbReference>
<keyword evidence="12 18" id="KW-0675">Receptor</keyword>
<evidence type="ECO:0000256" key="5">
    <source>
        <dbReference type="ARBA" id="ARBA00022496"/>
    </source>
</evidence>
<dbReference type="PANTHER" id="PTHR32552:SF74">
    <property type="entry name" value="HYDROXAMATE SIDEROPHORE RECEPTOR FHUE"/>
    <property type="match status" value="1"/>
</dbReference>
<dbReference type="FunFam" id="2.170.130.10:FF:000010">
    <property type="entry name" value="Ferripyoverdine receptor"/>
    <property type="match status" value="1"/>
</dbReference>
<evidence type="ECO:0000256" key="11">
    <source>
        <dbReference type="ARBA" id="ARBA00023136"/>
    </source>
</evidence>
<dbReference type="Gene3D" id="2.170.130.10">
    <property type="entry name" value="TonB-dependent receptor, plug domain"/>
    <property type="match status" value="1"/>
</dbReference>
<keyword evidence="5" id="KW-0410">Iron transport</keyword>
<feature type="signal peptide" evidence="16">
    <location>
        <begin position="1"/>
        <end position="27"/>
    </location>
</feature>
<dbReference type="PROSITE" id="PS52016">
    <property type="entry name" value="TONB_DEPENDENT_REC_3"/>
    <property type="match status" value="1"/>
</dbReference>
<evidence type="ECO:0000256" key="9">
    <source>
        <dbReference type="ARBA" id="ARBA00023065"/>
    </source>
</evidence>
<evidence type="ECO:0000313" key="19">
    <source>
        <dbReference type="Proteomes" id="UP000462435"/>
    </source>
</evidence>
<keyword evidence="13 14" id="KW-0998">Cell outer membrane</keyword>
<dbReference type="Pfam" id="PF00593">
    <property type="entry name" value="TonB_dep_Rec_b-barrel"/>
    <property type="match status" value="1"/>
</dbReference>
<dbReference type="Gene3D" id="2.40.170.20">
    <property type="entry name" value="TonB-dependent receptor, beta-barrel domain"/>
    <property type="match status" value="1"/>
</dbReference>
<comment type="subcellular location">
    <subcellularLocation>
        <location evidence="1 14">Cell outer membrane</location>
        <topology evidence="1 14">Multi-pass membrane protein</topology>
    </subcellularLocation>
</comment>
<feature type="domain" description="Secretin/TonB short N-terminal" evidence="17">
    <location>
        <begin position="73"/>
        <end position="124"/>
    </location>
</feature>
<dbReference type="CDD" id="cd01347">
    <property type="entry name" value="ligand_gated_channel"/>
    <property type="match status" value="1"/>
</dbReference>
<evidence type="ECO:0000256" key="6">
    <source>
        <dbReference type="ARBA" id="ARBA00022692"/>
    </source>
</evidence>
<evidence type="ECO:0000256" key="16">
    <source>
        <dbReference type="SAM" id="SignalP"/>
    </source>
</evidence>
<sequence>MPTTPHAPAAPAALALMNLRLRPLAAAACLLIAAAGALPAAAQTQEVQAARSYAIAAGPLDQALYSFARSAGITLSFDPELVTGMNTGGLAGNYPVGEGLSRLLAGTGLEGVVGASGGYRLRKTVSGGGDALPAISVTGERSASTEGTASYAPKAVTVASKMPMAWKDIPNSVTVITRQQMDDQNMTSVEDALRQSVGVTAIPYGDGTAYFQSRGYASEVQYDGLPANSSLQYLRQFNLAMYDRVEVLRGPSGLLQGSGEPAGTVNLVRKRPLATPAISGSVSGGSWSNYKGDIDISRPLNEEGTVRGRVVAAGQDGAVYKDKGHNRKGLAYGILEVDLTPRTTWAISAASQNDFSRGTDYGPGVYSNGNFVNPPRSAFFGVDWGTSNQTSNEFFTELTHRFDEDWVAKASYIYRHTSSDSAYGYVNGLVQLNNTASYILQGQDGNTTWQDLDVNLSGSFKLLGRKHQVLVGANYAQREAYSASGALTLAGINIYNINIPRTAIPLNSASNTYSEQYGLYAQTRLKLADPLTLLLGGRESWYASRSQALLPAAADWKSSPSVNNKFTPYAGLVYEVTPAISLYGSYSDIFSPQTQLAVGNTPLSPRTGEQYELGAKGVFLDGKLNASLAAFRIRDNNRAVTDPNNLGFYVTEGKVESKGWEAEVSGSPARGLDLYAGYTRLDTSYLSDPVNQGKVFSPEEPRHTLKLWTKYQFQQPALSKLQAGFGARIMSQTNRGVGMQGGYSVFDALLGYRIDAHWLATLQVTNLFDKTYYARMPARFYSVYGEPRNITLALRAAY</sequence>
<dbReference type="InterPro" id="IPR012910">
    <property type="entry name" value="Plug_dom"/>
</dbReference>
<evidence type="ECO:0000256" key="2">
    <source>
        <dbReference type="ARBA" id="ARBA00009810"/>
    </source>
</evidence>
<evidence type="ECO:0000313" key="18">
    <source>
        <dbReference type="EMBL" id="KAF1045321.1"/>
    </source>
</evidence>
<evidence type="ECO:0000256" key="15">
    <source>
        <dbReference type="RuleBase" id="RU003357"/>
    </source>
</evidence>
<dbReference type="Gene3D" id="3.55.50.30">
    <property type="match status" value="1"/>
</dbReference>
<evidence type="ECO:0000256" key="7">
    <source>
        <dbReference type="ARBA" id="ARBA00022729"/>
    </source>
</evidence>
<dbReference type="GO" id="GO:0038023">
    <property type="term" value="F:signaling receptor activity"/>
    <property type="evidence" value="ECO:0007669"/>
    <property type="project" value="InterPro"/>
</dbReference>
<evidence type="ECO:0000259" key="17">
    <source>
        <dbReference type="SMART" id="SM00965"/>
    </source>
</evidence>
<dbReference type="InterPro" id="IPR036942">
    <property type="entry name" value="Beta-barrel_TonB_sf"/>
</dbReference>
<dbReference type="InterPro" id="IPR010105">
    <property type="entry name" value="TonB_sidphr_rcpt"/>
</dbReference>
<dbReference type="PANTHER" id="PTHR32552">
    <property type="entry name" value="FERRICHROME IRON RECEPTOR-RELATED"/>
    <property type="match status" value="1"/>
</dbReference>
<name>A0A7V8FY46_9BURK</name>
<dbReference type="InterPro" id="IPR000531">
    <property type="entry name" value="Beta-barrel_TonB"/>
</dbReference>
<evidence type="ECO:0000256" key="14">
    <source>
        <dbReference type="PROSITE-ProRule" id="PRU01360"/>
    </source>
</evidence>
<proteinExistence type="inferred from homology"/>
<dbReference type="GO" id="GO:0015891">
    <property type="term" value="P:siderophore transport"/>
    <property type="evidence" value="ECO:0007669"/>
    <property type="project" value="InterPro"/>
</dbReference>
<dbReference type="SMART" id="SM00965">
    <property type="entry name" value="STN"/>
    <property type="match status" value="1"/>
</dbReference>
<protein>
    <submittedName>
        <fullName evidence="18">Fe(3+)-pyochelin receptor</fullName>
    </submittedName>
</protein>
<dbReference type="SUPFAM" id="SSF56935">
    <property type="entry name" value="Porins"/>
    <property type="match status" value="1"/>
</dbReference>
<keyword evidence="9" id="KW-0406">Ion transport</keyword>
<reference evidence="19" key="1">
    <citation type="journal article" date="2020" name="MBio">
        <title>Horizontal gene transfer to a defensive symbiont with a reduced genome amongst a multipartite beetle microbiome.</title>
        <authorList>
            <person name="Waterworth S.C."/>
            <person name="Florez L.V."/>
            <person name="Rees E.R."/>
            <person name="Hertweck C."/>
            <person name="Kaltenpoth M."/>
            <person name="Kwan J.C."/>
        </authorList>
    </citation>
    <scope>NUCLEOTIDE SEQUENCE [LARGE SCALE GENOMIC DNA]</scope>
</reference>
<keyword evidence="8" id="KW-0408">Iron</keyword>
<keyword evidence="7 16" id="KW-0732">Signal</keyword>